<dbReference type="OrthoDB" id="3259206at2759"/>
<feature type="transmembrane region" description="Helical" evidence="1">
    <location>
        <begin position="232"/>
        <end position="252"/>
    </location>
</feature>
<proteinExistence type="predicted"/>
<accession>A0A4S8LT47</accession>
<feature type="transmembrane region" description="Helical" evidence="1">
    <location>
        <begin position="108"/>
        <end position="137"/>
    </location>
</feature>
<gene>
    <name evidence="2" type="ORF">K435DRAFT_671666</name>
</gene>
<feature type="transmembrane region" description="Helical" evidence="1">
    <location>
        <begin position="157"/>
        <end position="179"/>
    </location>
</feature>
<feature type="transmembrane region" description="Helical" evidence="1">
    <location>
        <begin position="32"/>
        <end position="55"/>
    </location>
</feature>
<evidence type="ECO:0000256" key="1">
    <source>
        <dbReference type="SAM" id="Phobius"/>
    </source>
</evidence>
<evidence type="ECO:0000313" key="3">
    <source>
        <dbReference type="Proteomes" id="UP000297245"/>
    </source>
</evidence>
<feature type="transmembrane region" description="Helical" evidence="1">
    <location>
        <begin position="75"/>
        <end position="96"/>
    </location>
</feature>
<keyword evidence="1" id="KW-0812">Transmembrane</keyword>
<feature type="non-terminal residue" evidence="2">
    <location>
        <position position="1"/>
    </location>
</feature>
<dbReference type="AlphaFoldDB" id="A0A4S8LT47"/>
<feature type="transmembrane region" description="Helical" evidence="1">
    <location>
        <begin position="199"/>
        <end position="226"/>
    </location>
</feature>
<protein>
    <submittedName>
        <fullName evidence="2">Uncharacterized protein</fullName>
    </submittedName>
</protein>
<keyword evidence="1" id="KW-1133">Transmembrane helix</keyword>
<dbReference type="Proteomes" id="UP000297245">
    <property type="component" value="Unassembled WGS sequence"/>
</dbReference>
<dbReference type="EMBL" id="ML179270">
    <property type="protein sequence ID" value="THU92709.1"/>
    <property type="molecule type" value="Genomic_DNA"/>
</dbReference>
<keyword evidence="1" id="KW-0472">Membrane</keyword>
<keyword evidence="3" id="KW-1185">Reference proteome</keyword>
<reference evidence="2 3" key="1">
    <citation type="journal article" date="2019" name="Nat. Ecol. Evol.">
        <title>Megaphylogeny resolves global patterns of mushroom evolution.</title>
        <authorList>
            <person name="Varga T."/>
            <person name="Krizsan K."/>
            <person name="Foldi C."/>
            <person name="Dima B."/>
            <person name="Sanchez-Garcia M."/>
            <person name="Sanchez-Ramirez S."/>
            <person name="Szollosi G.J."/>
            <person name="Szarkandi J.G."/>
            <person name="Papp V."/>
            <person name="Albert L."/>
            <person name="Andreopoulos W."/>
            <person name="Angelini C."/>
            <person name="Antonin V."/>
            <person name="Barry K.W."/>
            <person name="Bougher N.L."/>
            <person name="Buchanan P."/>
            <person name="Buyck B."/>
            <person name="Bense V."/>
            <person name="Catcheside P."/>
            <person name="Chovatia M."/>
            <person name="Cooper J."/>
            <person name="Damon W."/>
            <person name="Desjardin D."/>
            <person name="Finy P."/>
            <person name="Geml J."/>
            <person name="Haridas S."/>
            <person name="Hughes K."/>
            <person name="Justo A."/>
            <person name="Karasinski D."/>
            <person name="Kautmanova I."/>
            <person name="Kiss B."/>
            <person name="Kocsube S."/>
            <person name="Kotiranta H."/>
            <person name="LaButti K.M."/>
            <person name="Lechner B.E."/>
            <person name="Liimatainen K."/>
            <person name="Lipzen A."/>
            <person name="Lukacs Z."/>
            <person name="Mihaltcheva S."/>
            <person name="Morgado L.N."/>
            <person name="Niskanen T."/>
            <person name="Noordeloos M.E."/>
            <person name="Ohm R.A."/>
            <person name="Ortiz-Santana B."/>
            <person name="Ovrebo C."/>
            <person name="Racz N."/>
            <person name="Riley R."/>
            <person name="Savchenko A."/>
            <person name="Shiryaev A."/>
            <person name="Soop K."/>
            <person name="Spirin V."/>
            <person name="Szebenyi C."/>
            <person name="Tomsovsky M."/>
            <person name="Tulloss R.E."/>
            <person name="Uehling J."/>
            <person name="Grigoriev I.V."/>
            <person name="Vagvolgyi C."/>
            <person name="Papp T."/>
            <person name="Martin F.M."/>
            <person name="Miettinen O."/>
            <person name="Hibbett D.S."/>
            <person name="Nagy L.G."/>
        </authorList>
    </citation>
    <scope>NUCLEOTIDE SEQUENCE [LARGE SCALE GENOMIC DNA]</scope>
    <source>
        <strain evidence="2 3">CBS 962.96</strain>
    </source>
</reference>
<name>A0A4S8LT47_DENBC</name>
<sequence>CEFGFYYSLYNYLVSFTSLERKKGLNTCTQKFLFGMTVFMFTLSSMLWVVTFVDVMRSIHIWLLDSRPGEQFSEYFRLFNALALINYFLTDGIVVWRAWVICHNSRKTLFIPIFLLGCTGVTMFATIGIGIRITLAIAYQSHIDMTHLNRAIDVSQVANLGLSLMTNIASILIIFQKAWRHREIFGSVVEKRTRASRIILLLVETGALYCISCTIALICSLFRLPAGTVGDIYMPVNIQFAGLYPIIVLLFVNQQQYYQNTVFTFTIPTNCHHSTLENNDTSRSSYLSA</sequence>
<evidence type="ECO:0000313" key="2">
    <source>
        <dbReference type="EMBL" id="THU92709.1"/>
    </source>
</evidence>
<organism evidence="2 3">
    <name type="scientific">Dendrothele bispora (strain CBS 962.96)</name>
    <dbReference type="NCBI Taxonomy" id="1314807"/>
    <lineage>
        <taxon>Eukaryota</taxon>
        <taxon>Fungi</taxon>
        <taxon>Dikarya</taxon>
        <taxon>Basidiomycota</taxon>
        <taxon>Agaricomycotina</taxon>
        <taxon>Agaricomycetes</taxon>
        <taxon>Agaricomycetidae</taxon>
        <taxon>Agaricales</taxon>
        <taxon>Agaricales incertae sedis</taxon>
        <taxon>Dendrothele</taxon>
    </lineage>
</organism>